<proteinExistence type="inferred from homology"/>
<gene>
    <name evidence="8" type="ORF">BJX66DRAFT_320777</name>
</gene>
<dbReference type="PANTHER" id="PTHR24305">
    <property type="entry name" value="CYTOCHROME P450"/>
    <property type="match status" value="1"/>
</dbReference>
<evidence type="ECO:0000313" key="9">
    <source>
        <dbReference type="Proteomes" id="UP001610563"/>
    </source>
</evidence>
<evidence type="ECO:0000256" key="3">
    <source>
        <dbReference type="ARBA" id="ARBA00022617"/>
    </source>
</evidence>
<comment type="caution">
    <text evidence="8">The sequence shown here is derived from an EMBL/GenBank/DDBJ whole genome shotgun (WGS) entry which is preliminary data.</text>
</comment>
<dbReference type="InterPro" id="IPR050121">
    <property type="entry name" value="Cytochrome_P450_monoxygenase"/>
</dbReference>
<evidence type="ECO:0000256" key="6">
    <source>
        <dbReference type="ARBA" id="ARBA00023004"/>
    </source>
</evidence>
<evidence type="ECO:0000256" key="7">
    <source>
        <dbReference type="ARBA" id="ARBA00023033"/>
    </source>
</evidence>
<protein>
    <submittedName>
        <fullName evidence="8">Cytochrome P450</fullName>
    </submittedName>
</protein>
<keyword evidence="3" id="KW-0349">Heme</keyword>
<dbReference type="Pfam" id="PF00067">
    <property type="entry name" value="p450"/>
    <property type="match status" value="1"/>
</dbReference>
<evidence type="ECO:0000313" key="8">
    <source>
        <dbReference type="EMBL" id="KAL2782426.1"/>
    </source>
</evidence>
<dbReference type="SUPFAM" id="SSF48264">
    <property type="entry name" value="Cytochrome P450"/>
    <property type="match status" value="1"/>
</dbReference>
<comment type="similarity">
    <text evidence="2">Belongs to the cytochrome P450 family.</text>
</comment>
<evidence type="ECO:0000256" key="1">
    <source>
        <dbReference type="ARBA" id="ARBA00001971"/>
    </source>
</evidence>
<dbReference type="Gene3D" id="1.10.630.10">
    <property type="entry name" value="Cytochrome P450"/>
    <property type="match status" value="1"/>
</dbReference>
<dbReference type="PRINTS" id="PR00463">
    <property type="entry name" value="EP450I"/>
</dbReference>
<name>A0ABR4FGR5_9EURO</name>
<dbReference type="EMBL" id="JBFTWV010000441">
    <property type="protein sequence ID" value="KAL2782426.1"/>
    <property type="molecule type" value="Genomic_DNA"/>
</dbReference>
<comment type="cofactor">
    <cofactor evidence="1">
        <name>heme</name>
        <dbReference type="ChEBI" id="CHEBI:30413"/>
    </cofactor>
</comment>
<evidence type="ECO:0000256" key="2">
    <source>
        <dbReference type="ARBA" id="ARBA00010617"/>
    </source>
</evidence>
<keyword evidence="9" id="KW-1185">Reference proteome</keyword>
<feature type="non-terminal residue" evidence="8">
    <location>
        <position position="1"/>
    </location>
</feature>
<dbReference type="InterPro" id="IPR001128">
    <property type="entry name" value="Cyt_P450"/>
</dbReference>
<organism evidence="8 9">
    <name type="scientific">Aspergillus keveii</name>
    <dbReference type="NCBI Taxonomy" id="714993"/>
    <lineage>
        <taxon>Eukaryota</taxon>
        <taxon>Fungi</taxon>
        <taxon>Dikarya</taxon>
        <taxon>Ascomycota</taxon>
        <taxon>Pezizomycotina</taxon>
        <taxon>Eurotiomycetes</taxon>
        <taxon>Eurotiomycetidae</taxon>
        <taxon>Eurotiales</taxon>
        <taxon>Aspergillaceae</taxon>
        <taxon>Aspergillus</taxon>
        <taxon>Aspergillus subgen. Nidulantes</taxon>
    </lineage>
</organism>
<keyword evidence="4" id="KW-0479">Metal-binding</keyword>
<dbReference type="Proteomes" id="UP001610563">
    <property type="component" value="Unassembled WGS sequence"/>
</dbReference>
<sequence length="221" mass="24690">ASFITHGLTRRECEIEALFMLVAGSESTASAIRSTILHVISTPRVYQKLKEEINHAVSGQKVSDPIQYSEMSHLPYLQAVLYEGLRSRPPLLGLFPKLVPRGGDLFHGLQIPEGTAICANLASLLRSPAIFGVDAHLFRPERFLECDDQSRREMESNTELVFGSGQFMCLGKKIAFMELSKTIFELFKAYDLQLANPMTPSDVKTFGAFVESNLFVNFTRL</sequence>
<reference evidence="8 9" key="1">
    <citation type="submission" date="2024-07" db="EMBL/GenBank/DDBJ databases">
        <title>Section-level genome sequencing and comparative genomics of Aspergillus sections Usti and Cavernicolus.</title>
        <authorList>
            <consortium name="Lawrence Berkeley National Laboratory"/>
            <person name="Nybo J.L."/>
            <person name="Vesth T.C."/>
            <person name="Theobald S."/>
            <person name="Frisvad J.C."/>
            <person name="Larsen T.O."/>
            <person name="Kjaerboelling I."/>
            <person name="Rothschild-Mancinelli K."/>
            <person name="Lyhne E.K."/>
            <person name="Kogle M.E."/>
            <person name="Barry K."/>
            <person name="Clum A."/>
            <person name="Na H."/>
            <person name="Ledsgaard L."/>
            <person name="Lin J."/>
            <person name="Lipzen A."/>
            <person name="Kuo A."/>
            <person name="Riley R."/>
            <person name="Mondo S."/>
            <person name="Labutti K."/>
            <person name="Haridas S."/>
            <person name="Pangalinan J."/>
            <person name="Salamov A.A."/>
            <person name="Simmons B.A."/>
            <person name="Magnuson J.K."/>
            <person name="Chen J."/>
            <person name="Drula E."/>
            <person name="Henrissat B."/>
            <person name="Wiebenga A."/>
            <person name="Lubbers R.J."/>
            <person name="Gomes A.C."/>
            <person name="Makela M.R."/>
            <person name="Stajich J."/>
            <person name="Grigoriev I.V."/>
            <person name="Mortensen U.H."/>
            <person name="De Vries R.P."/>
            <person name="Baker S.E."/>
            <person name="Andersen M.R."/>
        </authorList>
    </citation>
    <scope>NUCLEOTIDE SEQUENCE [LARGE SCALE GENOMIC DNA]</scope>
    <source>
        <strain evidence="8 9">CBS 209.92</strain>
    </source>
</reference>
<keyword evidence="7" id="KW-0503">Monooxygenase</keyword>
<dbReference type="InterPro" id="IPR036396">
    <property type="entry name" value="Cyt_P450_sf"/>
</dbReference>
<evidence type="ECO:0000256" key="5">
    <source>
        <dbReference type="ARBA" id="ARBA00023002"/>
    </source>
</evidence>
<dbReference type="InterPro" id="IPR002401">
    <property type="entry name" value="Cyt_P450_E_grp-I"/>
</dbReference>
<dbReference type="PRINTS" id="PR00385">
    <property type="entry name" value="P450"/>
</dbReference>
<keyword evidence="6" id="KW-0408">Iron</keyword>
<dbReference type="PANTHER" id="PTHR24305:SF77">
    <property type="entry name" value="CYTOCHROME P450 MONOOXYGENASE"/>
    <property type="match status" value="1"/>
</dbReference>
<evidence type="ECO:0000256" key="4">
    <source>
        <dbReference type="ARBA" id="ARBA00022723"/>
    </source>
</evidence>
<keyword evidence="5" id="KW-0560">Oxidoreductase</keyword>
<accession>A0ABR4FGR5</accession>